<dbReference type="InterPro" id="IPR013685">
    <property type="entry name" value="POTRA_FtsQ_type"/>
</dbReference>
<comment type="subunit">
    <text evidence="9">Part of a complex composed of FtsB, FtsL and FtsQ.</text>
</comment>
<protein>
    <recommendedName>
        <fullName evidence="9">Cell division protein FtsQ</fullName>
    </recommendedName>
</protein>
<keyword evidence="7 9" id="KW-0472">Membrane</keyword>
<dbReference type="GO" id="GO:0043093">
    <property type="term" value="P:FtsZ-dependent cytokinesis"/>
    <property type="evidence" value="ECO:0007669"/>
    <property type="project" value="UniProtKB-UniRule"/>
</dbReference>
<evidence type="ECO:0000256" key="5">
    <source>
        <dbReference type="ARBA" id="ARBA00022692"/>
    </source>
</evidence>
<keyword evidence="8 9" id="KW-0131">Cell cycle</keyword>
<reference evidence="11 12" key="1">
    <citation type="submission" date="2018-05" db="EMBL/GenBank/DDBJ databases">
        <title>Rhodoferax soyangensis sp.nov., isolated from an oligotrophic freshwater lake.</title>
        <authorList>
            <person name="Park M."/>
        </authorList>
    </citation>
    <scope>NUCLEOTIDE SEQUENCE [LARGE SCALE GENOMIC DNA]</scope>
    <source>
        <strain evidence="11 12">IMCC26218</strain>
    </source>
</reference>
<dbReference type="Proteomes" id="UP000260665">
    <property type="component" value="Unassembled WGS sequence"/>
</dbReference>
<dbReference type="InterPro" id="IPR034746">
    <property type="entry name" value="POTRA"/>
</dbReference>
<dbReference type="OrthoDB" id="9790370at2"/>
<keyword evidence="12" id="KW-1185">Reference proteome</keyword>
<evidence type="ECO:0000256" key="8">
    <source>
        <dbReference type="ARBA" id="ARBA00023306"/>
    </source>
</evidence>
<evidence type="ECO:0000256" key="1">
    <source>
        <dbReference type="ARBA" id="ARBA00004370"/>
    </source>
</evidence>
<dbReference type="Pfam" id="PF08478">
    <property type="entry name" value="POTRA_1"/>
    <property type="match status" value="1"/>
</dbReference>
<dbReference type="InterPro" id="IPR026579">
    <property type="entry name" value="FtsQ"/>
</dbReference>
<dbReference type="PANTHER" id="PTHR35851">
    <property type="entry name" value="CELL DIVISION PROTEIN FTSQ"/>
    <property type="match status" value="1"/>
</dbReference>
<dbReference type="GO" id="GO:0090529">
    <property type="term" value="P:cell septum assembly"/>
    <property type="evidence" value="ECO:0007669"/>
    <property type="project" value="InterPro"/>
</dbReference>
<keyword evidence="4 9" id="KW-0132">Cell division</keyword>
<gene>
    <name evidence="9" type="primary">ftsQ</name>
    <name evidence="11" type="ORF">DIC66_15700</name>
</gene>
<keyword evidence="3 9" id="KW-0997">Cell inner membrane</keyword>
<accession>A0A3E1R9E3</accession>
<keyword evidence="5 9" id="KW-0812">Transmembrane</keyword>
<dbReference type="PROSITE" id="PS51779">
    <property type="entry name" value="POTRA"/>
    <property type="match status" value="1"/>
</dbReference>
<dbReference type="PANTHER" id="PTHR35851:SF1">
    <property type="entry name" value="CELL DIVISION PROTEIN FTSQ"/>
    <property type="match status" value="1"/>
</dbReference>
<dbReference type="Gene3D" id="3.10.20.310">
    <property type="entry name" value="membrane protein fhac"/>
    <property type="match status" value="1"/>
</dbReference>
<keyword evidence="6 9" id="KW-1133">Transmembrane helix</keyword>
<dbReference type="GO" id="GO:0032153">
    <property type="term" value="C:cell division site"/>
    <property type="evidence" value="ECO:0007669"/>
    <property type="project" value="UniProtKB-UniRule"/>
</dbReference>
<comment type="caution">
    <text evidence="11">The sequence shown here is derived from an EMBL/GenBank/DDBJ whole genome shotgun (WGS) entry which is preliminary data.</text>
</comment>
<dbReference type="HAMAP" id="MF_00911">
    <property type="entry name" value="FtsQ_subfam"/>
    <property type="match status" value="1"/>
</dbReference>
<evidence type="ECO:0000256" key="4">
    <source>
        <dbReference type="ARBA" id="ARBA00022618"/>
    </source>
</evidence>
<evidence type="ECO:0000259" key="10">
    <source>
        <dbReference type="PROSITE" id="PS51779"/>
    </source>
</evidence>
<evidence type="ECO:0000256" key="2">
    <source>
        <dbReference type="ARBA" id="ARBA00022475"/>
    </source>
</evidence>
<dbReference type="InterPro" id="IPR005548">
    <property type="entry name" value="Cell_div_FtsQ/DivIB_C"/>
</dbReference>
<dbReference type="InterPro" id="IPR045335">
    <property type="entry name" value="FtsQ_C_sf"/>
</dbReference>
<dbReference type="EMBL" id="QFZK01000011">
    <property type="protein sequence ID" value="RFO95975.1"/>
    <property type="molecule type" value="Genomic_DNA"/>
</dbReference>
<keyword evidence="2 9" id="KW-1003">Cell membrane</keyword>
<evidence type="ECO:0000256" key="6">
    <source>
        <dbReference type="ARBA" id="ARBA00022989"/>
    </source>
</evidence>
<evidence type="ECO:0000313" key="12">
    <source>
        <dbReference type="Proteomes" id="UP000260665"/>
    </source>
</evidence>
<evidence type="ECO:0000313" key="11">
    <source>
        <dbReference type="EMBL" id="RFO95975.1"/>
    </source>
</evidence>
<dbReference type="AlphaFoldDB" id="A0A3E1R9E3"/>
<name>A0A3E1R9E3_9BURK</name>
<evidence type="ECO:0000256" key="7">
    <source>
        <dbReference type="ARBA" id="ARBA00023136"/>
    </source>
</evidence>
<dbReference type="GO" id="GO:0005886">
    <property type="term" value="C:plasma membrane"/>
    <property type="evidence" value="ECO:0007669"/>
    <property type="project" value="UniProtKB-SubCell"/>
</dbReference>
<comment type="similarity">
    <text evidence="9">Belongs to the FtsQ/DivIB family. FtsQ subfamily.</text>
</comment>
<proteinExistence type="inferred from homology"/>
<comment type="function">
    <text evidence="9">Essential cell division protein. May link together the upstream cell division proteins, which are predominantly cytoplasmic, with the downstream cell division proteins, which are predominantly periplasmic. May control correct divisome assembly.</text>
</comment>
<sequence>MNLAVVVLVLVLLVYCAVATVRSVSRARAFDIQGITVTGDSRHNNSLTLRANVAPRIAGTFFTVDLSRVRAAFEAAPWVRRAVVHRDFPNRLRVTLQEHEPVALWGGEGGQGDARLVNSFGEVFEANLGEVDQDSLPLLSGPEGQSAEVLAMYRAIAPLFSDMDMAVEQMELSGRGSWSLRLDAGADIELGRGSIDEVKPRVDRFLKTLTQVVSRYGRAPNAIESADLRHENGYAIRLRGVSTTQPDAPKK</sequence>
<evidence type="ECO:0000256" key="9">
    <source>
        <dbReference type="HAMAP-Rule" id="MF_00911"/>
    </source>
</evidence>
<evidence type="ECO:0000256" key="3">
    <source>
        <dbReference type="ARBA" id="ARBA00022519"/>
    </source>
</evidence>
<organism evidence="11 12">
    <name type="scientific">Rhodoferax lacus</name>
    <dbReference type="NCBI Taxonomy" id="2184758"/>
    <lineage>
        <taxon>Bacteria</taxon>
        <taxon>Pseudomonadati</taxon>
        <taxon>Pseudomonadota</taxon>
        <taxon>Betaproteobacteria</taxon>
        <taxon>Burkholderiales</taxon>
        <taxon>Comamonadaceae</taxon>
        <taxon>Rhodoferax</taxon>
    </lineage>
</organism>
<dbReference type="Pfam" id="PF03799">
    <property type="entry name" value="FtsQ_DivIB_C"/>
    <property type="match status" value="1"/>
</dbReference>
<comment type="subcellular location">
    <subcellularLocation>
        <location evidence="9">Cell inner membrane</location>
        <topology evidence="9">Single-pass type II membrane protein</topology>
    </subcellularLocation>
    <subcellularLocation>
        <location evidence="1">Membrane</location>
    </subcellularLocation>
    <text evidence="9">Localizes to the division septum.</text>
</comment>
<dbReference type="Gene3D" id="3.40.50.11690">
    <property type="entry name" value="Cell division protein FtsQ/DivIB"/>
    <property type="match status" value="1"/>
</dbReference>
<feature type="domain" description="POTRA" evidence="10">
    <location>
        <begin position="30"/>
        <end position="99"/>
    </location>
</feature>